<sequence length="66" mass="7259">MSDIRLAAPDPAAFRYAVYACSSKIDLSIPPDPAVALFDHKGIAESFGRLMWPSTFEVVDLMETAR</sequence>
<organism evidence="1 2">
    <name type="scientific">Pseudomonas lutea</name>
    <dbReference type="NCBI Taxonomy" id="243924"/>
    <lineage>
        <taxon>Bacteria</taxon>
        <taxon>Pseudomonadati</taxon>
        <taxon>Pseudomonadota</taxon>
        <taxon>Gammaproteobacteria</taxon>
        <taxon>Pseudomonadales</taxon>
        <taxon>Pseudomonadaceae</taxon>
        <taxon>Pseudomonas</taxon>
    </lineage>
</organism>
<gene>
    <name evidence="1" type="ORF">LT42_06535</name>
</gene>
<dbReference type="RefSeq" id="WP_037010801.1">
    <property type="nucleotide sequence ID" value="NZ_JRMB01000001.1"/>
</dbReference>
<evidence type="ECO:0000313" key="2">
    <source>
        <dbReference type="Proteomes" id="UP000029719"/>
    </source>
</evidence>
<reference evidence="1 2" key="1">
    <citation type="submission" date="2014-09" db="EMBL/GenBank/DDBJ databases">
        <title>Genome sequence of Pseudomonas lutea strain DSM 17257T.</title>
        <authorList>
            <person name="Kwak Y."/>
            <person name="Shin J.-H."/>
        </authorList>
    </citation>
    <scope>NUCLEOTIDE SEQUENCE [LARGE SCALE GENOMIC DNA]</scope>
    <source>
        <strain evidence="1 2">DSM 17257</strain>
    </source>
</reference>
<name>A0A9X0EGR2_9PSED</name>
<protein>
    <submittedName>
        <fullName evidence="1">Uncharacterized protein</fullName>
    </submittedName>
</protein>
<dbReference type="Proteomes" id="UP000029719">
    <property type="component" value="Unassembled WGS sequence"/>
</dbReference>
<proteinExistence type="predicted"/>
<comment type="caution">
    <text evidence="1">The sequence shown here is derived from an EMBL/GenBank/DDBJ whole genome shotgun (WGS) entry which is preliminary data.</text>
</comment>
<dbReference type="EMBL" id="JRMB01000001">
    <property type="protein sequence ID" value="KGF65575.1"/>
    <property type="molecule type" value="Genomic_DNA"/>
</dbReference>
<dbReference type="OrthoDB" id="6965579at2"/>
<dbReference type="AlphaFoldDB" id="A0A9X0EGR2"/>
<evidence type="ECO:0000313" key="1">
    <source>
        <dbReference type="EMBL" id="KGF65575.1"/>
    </source>
</evidence>
<accession>A0A9X0EGR2</accession>